<sequence>MAQTLTGFKGVVDEAGEARRFTMLAPPVVAGPSDLAPSSTGTRTIRLAAGAAMAAGVRYSETVTQDVVLPANTSGQPRFDIVGLRFTWGATPSVTTFSKQGTAAASPSSPAPTRTQGVVYEMVLALVYVRSGVTTIAAGDVYDTRVWGGVGGPYRANQATNLARVDIPLGAEILVGTSLYQVVTQNTAAATIGYTVVDPQTTAWKAFVPNLRNSSGQLITATTFWKDGRYRIANGMCRFKVRLGLYGTIGGWTNPDGVPYTMDLPVKVGAQLTDQWADATVMYPSWPSVHGKMLLRSGSDRGQIHVVANTNDVRIRVMNGRPELVTVDGSYLI</sequence>
<reference evidence="1 2" key="1">
    <citation type="journal article" date="2014" name="Genome Announc.">
        <title>Draft Genome Sequence of Propane- and Butane-Oxidizing Actinobacterium Rhodococcus ruber IEGM 231.</title>
        <authorList>
            <person name="Ivshina I.B."/>
            <person name="Kuyukina M.S."/>
            <person name="Krivoruchko A.V."/>
            <person name="Barbe V."/>
            <person name="Fischer C."/>
        </authorList>
    </citation>
    <scope>NUCLEOTIDE SEQUENCE [LARGE SCALE GENOMIC DNA]</scope>
</reference>
<proteinExistence type="predicted"/>
<organism evidence="1 2">
    <name type="scientific">Rhodococcus ruber</name>
    <dbReference type="NCBI Taxonomy" id="1830"/>
    <lineage>
        <taxon>Bacteria</taxon>
        <taxon>Bacillati</taxon>
        <taxon>Actinomycetota</taxon>
        <taxon>Actinomycetes</taxon>
        <taxon>Mycobacteriales</taxon>
        <taxon>Nocardiaceae</taxon>
        <taxon>Rhodococcus</taxon>
    </lineage>
</organism>
<evidence type="ECO:0008006" key="3">
    <source>
        <dbReference type="Google" id="ProtNLM"/>
    </source>
</evidence>
<gene>
    <name evidence="1" type="ORF">RHRU231_930179</name>
</gene>
<protein>
    <recommendedName>
        <fullName evidence="3">Minor tail protein</fullName>
    </recommendedName>
</protein>
<evidence type="ECO:0000313" key="1">
    <source>
        <dbReference type="EMBL" id="CDZ92300.1"/>
    </source>
</evidence>
<accession>A0A098BVP0</accession>
<dbReference type="RefSeq" id="WP_040275469.1">
    <property type="nucleotide sequence ID" value="NZ_JAJNCM010000010.1"/>
</dbReference>
<dbReference type="EMBL" id="CCSD01000109">
    <property type="protein sequence ID" value="CDZ92300.1"/>
    <property type="molecule type" value="Genomic_DNA"/>
</dbReference>
<evidence type="ECO:0000313" key="2">
    <source>
        <dbReference type="Proteomes" id="UP000042997"/>
    </source>
</evidence>
<dbReference type="OrthoDB" id="4404215at2"/>
<dbReference type="Proteomes" id="UP000042997">
    <property type="component" value="Unassembled WGS sequence"/>
</dbReference>
<name>A0A098BVP0_9NOCA</name>
<dbReference type="AlphaFoldDB" id="A0A098BVP0"/>